<dbReference type="Pfam" id="PF07645">
    <property type="entry name" value="EGF_CA"/>
    <property type="match status" value="1"/>
</dbReference>
<keyword evidence="1" id="KW-0245">EGF-like domain</keyword>
<reference evidence="6" key="4">
    <citation type="submission" date="2025-08" db="UniProtKB">
        <authorList>
            <consortium name="Ensembl"/>
        </authorList>
    </citation>
    <scope>IDENTIFICATION</scope>
</reference>
<dbReference type="PROSITE" id="PS01187">
    <property type="entry name" value="EGF_CA"/>
    <property type="match status" value="1"/>
</dbReference>
<evidence type="ECO:0000259" key="5">
    <source>
        <dbReference type="PROSITE" id="PS01186"/>
    </source>
</evidence>
<dbReference type="Ensembl" id="ENSCMIT00000019867.1">
    <property type="protein sequence ID" value="ENSCMIP00000019501.1"/>
    <property type="gene ID" value="ENSCMIG00000009083.1"/>
</dbReference>
<protein>
    <recommendedName>
        <fullName evidence="5">EGF-like domain-containing protein</fullName>
    </recommendedName>
</protein>
<reference evidence="7" key="2">
    <citation type="journal article" date="2007" name="PLoS Biol.">
        <title>Survey sequencing and comparative analysis of the elephant shark (Callorhinchus milii) genome.</title>
        <authorList>
            <person name="Venkatesh B."/>
            <person name="Kirkness E.F."/>
            <person name="Loh Y.H."/>
            <person name="Halpern A.L."/>
            <person name="Lee A.P."/>
            <person name="Johnson J."/>
            <person name="Dandona N."/>
            <person name="Viswanathan L.D."/>
            <person name="Tay A."/>
            <person name="Venter J.C."/>
            <person name="Strausberg R.L."/>
            <person name="Brenner S."/>
        </authorList>
    </citation>
    <scope>NUCLEOTIDE SEQUENCE [LARGE SCALE GENOMIC DNA]</scope>
</reference>
<dbReference type="PANTHER" id="PTHR24050:SF28">
    <property type="entry name" value="UROMODULIN-LIKE"/>
    <property type="match status" value="1"/>
</dbReference>
<dbReference type="SUPFAM" id="SSF57196">
    <property type="entry name" value="EGF/Laminin"/>
    <property type="match status" value="1"/>
</dbReference>
<dbReference type="PANTHER" id="PTHR24050">
    <property type="entry name" value="PA14 DOMAIN-CONTAINING PROTEIN"/>
    <property type="match status" value="1"/>
</dbReference>
<dbReference type="Proteomes" id="UP000314986">
    <property type="component" value="Unassembled WGS sequence"/>
</dbReference>
<dbReference type="InterPro" id="IPR000152">
    <property type="entry name" value="EGF-type_Asp/Asn_hydroxyl_site"/>
</dbReference>
<accession>A0A4W3HT97</accession>
<evidence type="ECO:0000256" key="1">
    <source>
        <dbReference type="ARBA" id="ARBA00022536"/>
    </source>
</evidence>
<dbReference type="GO" id="GO:0005509">
    <property type="term" value="F:calcium ion binding"/>
    <property type="evidence" value="ECO:0007669"/>
    <property type="project" value="InterPro"/>
</dbReference>
<dbReference type="InterPro" id="IPR018097">
    <property type="entry name" value="EGF_Ca-bd_CS"/>
</dbReference>
<organism evidence="6 7">
    <name type="scientific">Callorhinchus milii</name>
    <name type="common">Ghost shark</name>
    <dbReference type="NCBI Taxonomy" id="7868"/>
    <lineage>
        <taxon>Eukaryota</taxon>
        <taxon>Metazoa</taxon>
        <taxon>Chordata</taxon>
        <taxon>Craniata</taxon>
        <taxon>Vertebrata</taxon>
        <taxon>Chondrichthyes</taxon>
        <taxon>Holocephali</taxon>
        <taxon>Chimaeriformes</taxon>
        <taxon>Callorhinchidae</taxon>
        <taxon>Callorhinchus</taxon>
    </lineage>
</organism>
<proteinExistence type="predicted"/>
<dbReference type="AlphaFoldDB" id="A0A4W3HT97"/>
<evidence type="ECO:0000256" key="2">
    <source>
        <dbReference type="ARBA" id="ARBA00022729"/>
    </source>
</evidence>
<dbReference type="PROSITE" id="PS01186">
    <property type="entry name" value="EGF_2"/>
    <property type="match status" value="1"/>
</dbReference>
<dbReference type="InterPro" id="IPR052235">
    <property type="entry name" value="Nephronectin_domain"/>
</dbReference>
<keyword evidence="4" id="KW-1015">Disulfide bond</keyword>
<keyword evidence="3" id="KW-0677">Repeat</keyword>
<dbReference type="PROSITE" id="PS00010">
    <property type="entry name" value="ASX_HYDROXYL"/>
    <property type="match status" value="1"/>
</dbReference>
<keyword evidence="7" id="KW-1185">Reference proteome</keyword>
<dbReference type="InParanoid" id="A0A4W3HT97"/>
<evidence type="ECO:0000313" key="7">
    <source>
        <dbReference type="Proteomes" id="UP000314986"/>
    </source>
</evidence>
<dbReference type="Gene3D" id="2.10.25.10">
    <property type="entry name" value="Laminin"/>
    <property type="match status" value="2"/>
</dbReference>
<dbReference type="OMA" id="YCDADIN"/>
<dbReference type="InterPro" id="IPR001881">
    <property type="entry name" value="EGF-like_Ca-bd_dom"/>
</dbReference>
<dbReference type="SMART" id="SM00181">
    <property type="entry name" value="EGF"/>
    <property type="match status" value="2"/>
</dbReference>
<sequence>LVAQCYKPCKHGICTGPNLCTCFKGFKGKYCDADINECGLIPRLCSQRCMNTHGAYRCYCRYGYQMSPDGKTCSSKLTFLWLIVPIS</sequence>
<evidence type="ECO:0000256" key="4">
    <source>
        <dbReference type="ARBA" id="ARBA00023157"/>
    </source>
</evidence>
<dbReference type="STRING" id="7868.ENSCMIP00000019501"/>
<dbReference type="InterPro" id="IPR000742">
    <property type="entry name" value="EGF"/>
</dbReference>
<dbReference type="SMART" id="SM00179">
    <property type="entry name" value="EGF_CA"/>
    <property type="match status" value="1"/>
</dbReference>
<reference evidence="7" key="1">
    <citation type="journal article" date="2006" name="Science">
        <title>Ancient noncoding elements conserved in the human genome.</title>
        <authorList>
            <person name="Venkatesh B."/>
            <person name="Kirkness E.F."/>
            <person name="Loh Y.H."/>
            <person name="Halpern A.L."/>
            <person name="Lee A.P."/>
            <person name="Johnson J."/>
            <person name="Dandona N."/>
            <person name="Viswanathan L.D."/>
            <person name="Tay A."/>
            <person name="Venter J.C."/>
            <person name="Strausberg R.L."/>
            <person name="Brenner S."/>
        </authorList>
    </citation>
    <scope>NUCLEOTIDE SEQUENCE [LARGE SCALE GENOMIC DNA]</scope>
</reference>
<evidence type="ECO:0000256" key="3">
    <source>
        <dbReference type="ARBA" id="ARBA00022737"/>
    </source>
</evidence>
<keyword evidence="2" id="KW-0732">Signal</keyword>
<name>A0A4W3HT97_CALMI</name>
<evidence type="ECO:0000313" key="6">
    <source>
        <dbReference type="Ensembl" id="ENSCMIP00000019501.1"/>
    </source>
</evidence>
<dbReference type="FunFam" id="2.10.25.10:FF:000010">
    <property type="entry name" value="Pro-epidermal growth factor"/>
    <property type="match status" value="1"/>
</dbReference>
<reference evidence="6" key="5">
    <citation type="submission" date="2025-09" db="UniProtKB">
        <authorList>
            <consortium name="Ensembl"/>
        </authorList>
    </citation>
    <scope>IDENTIFICATION</scope>
</reference>
<reference evidence="7" key="3">
    <citation type="journal article" date="2014" name="Nature">
        <title>Elephant shark genome provides unique insights into gnathostome evolution.</title>
        <authorList>
            <consortium name="International Elephant Shark Genome Sequencing Consortium"/>
            <person name="Venkatesh B."/>
            <person name="Lee A.P."/>
            <person name="Ravi V."/>
            <person name="Maurya A.K."/>
            <person name="Lian M.M."/>
            <person name="Swann J.B."/>
            <person name="Ohta Y."/>
            <person name="Flajnik M.F."/>
            <person name="Sutoh Y."/>
            <person name="Kasahara M."/>
            <person name="Hoon S."/>
            <person name="Gangu V."/>
            <person name="Roy S.W."/>
            <person name="Irimia M."/>
            <person name="Korzh V."/>
            <person name="Kondrychyn I."/>
            <person name="Lim Z.W."/>
            <person name="Tay B.H."/>
            <person name="Tohari S."/>
            <person name="Kong K.W."/>
            <person name="Ho S."/>
            <person name="Lorente-Galdos B."/>
            <person name="Quilez J."/>
            <person name="Marques-Bonet T."/>
            <person name="Raney B.J."/>
            <person name="Ingham P.W."/>
            <person name="Tay A."/>
            <person name="Hillier L.W."/>
            <person name="Minx P."/>
            <person name="Boehm T."/>
            <person name="Wilson R.K."/>
            <person name="Brenner S."/>
            <person name="Warren W.C."/>
        </authorList>
    </citation>
    <scope>NUCLEOTIDE SEQUENCE [LARGE SCALE GENOMIC DNA]</scope>
</reference>
<feature type="domain" description="EGF-like" evidence="5">
    <location>
        <begin position="58"/>
        <end position="73"/>
    </location>
</feature>
<dbReference type="GeneTree" id="ENSGT00930000150973"/>
<dbReference type="InterPro" id="IPR049883">
    <property type="entry name" value="NOTCH1_EGF-like"/>
</dbReference>